<dbReference type="EC" id="1.1.1.37" evidence="5"/>
<dbReference type="Gene3D" id="3.40.50.720">
    <property type="entry name" value="NAD(P)-binding Rossmann-like Domain"/>
    <property type="match status" value="1"/>
</dbReference>
<dbReference type="PANTHER" id="PTHR43128:SF16">
    <property type="entry name" value="L-LACTATE DEHYDROGENASE"/>
    <property type="match status" value="1"/>
</dbReference>
<feature type="binding site" evidence="5">
    <location>
        <position position="153"/>
    </location>
    <ligand>
        <name>substrate</name>
    </ligand>
</feature>
<dbReference type="CDD" id="cd01339">
    <property type="entry name" value="LDH-like_MDH"/>
    <property type="match status" value="1"/>
</dbReference>
<dbReference type="NCBIfam" id="TIGR01763">
    <property type="entry name" value="MalateDH_bact"/>
    <property type="match status" value="1"/>
</dbReference>
<evidence type="ECO:0000256" key="1">
    <source>
        <dbReference type="ARBA" id="ARBA00003966"/>
    </source>
</evidence>
<dbReference type="SUPFAM" id="SSF56327">
    <property type="entry name" value="LDH C-terminal domain-like"/>
    <property type="match status" value="1"/>
</dbReference>
<dbReference type="InterPro" id="IPR011275">
    <property type="entry name" value="Malate_DH_type3"/>
</dbReference>
<keyword evidence="3 5" id="KW-0560">Oxidoreductase</keyword>
<feature type="binding site" evidence="5">
    <location>
        <position position="84"/>
    </location>
    <ligand>
        <name>substrate</name>
    </ligand>
</feature>
<feature type="active site" description="Proton acceptor" evidence="5">
    <location>
        <position position="177"/>
    </location>
</feature>
<comment type="similarity">
    <text evidence="5">Belongs to the LDH/MDH superfamily. MDH type 3 family.</text>
</comment>
<dbReference type="InterPro" id="IPR001557">
    <property type="entry name" value="L-lactate/malate_DH"/>
</dbReference>
<evidence type="ECO:0000259" key="7">
    <source>
        <dbReference type="Pfam" id="PF02866"/>
    </source>
</evidence>
<accession>A0ABU5L6D0</accession>
<comment type="caution">
    <text evidence="8">The sequence shown here is derived from an EMBL/GenBank/DDBJ whole genome shotgun (WGS) entry which is preliminary data.</text>
</comment>
<evidence type="ECO:0000256" key="2">
    <source>
        <dbReference type="ARBA" id="ARBA00022532"/>
    </source>
</evidence>
<comment type="catalytic activity">
    <reaction evidence="5">
        <text>(S)-malate + NAD(+) = oxaloacetate + NADH + H(+)</text>
        <dbReference type="Rhea" id="RHEA:21432"/>
        <dbReference type="ChEBI" id="CHEBI:15378"/>
        <dbReference type="ChEBI" id="CHEBI:15589"/>
        <dbReference type="ChEBI" id="CHEBI:16452"/>
        <dbReference type="ChEBI" id="CHEBI:57540"/>
        <dbReference type="ChEBI" id="CHEBI:57945"/>
        <dbReference type="EC" id="1.1.1.37"/>
    </reaction>
</comment>
<keyword evidence="2 5" id="KW-0816">Tricarboxylic acid cycle</keyword>
<dbReference type="InterPro" id="IPR022383">
    <property type="entry name" value="Lactate/malate_DH_C"/>
</dbReference>
<feature type="binding site" evidence="5">
    <location>
        <position position="90"/>
    </location>
    <ligand>
        <name>substrate</name>
    </ligand>
</feature>
<dbReference type="InterPro" id="IPR001236">
    <property type="entry name" value="Lactate/malate_DH_N"/>
</dbReference>
<dbReference type="HAMAP" id="MF_00487">
    <property type="entry name" value="Malate_dehydrog_3"/>
    <property type="match status" value="1"/>
</dbReference>
<reference evidence="8 9" key="1">
    <citation type="submission" date="2023-02" db="EMBL/GenBank/DDBJ databases">
        <title>Host association and intracellularity evolved multiple times independently in the Rickettsiales.</title>
        <authorList>
            <person name="Castelli M."/>
            <person name="Nardi T."/>
            <person name="Gammuto L."/>
            <person name="Bellinzona G."/>
            <person name="Sabaneyeva E."/>
            <person name="Potekhin A."/>
            <person name="Serra V."/>
            <person name="Petroni G."/>
            <person name="Sassera D."/>
        </authorList>
    </citation>
    <scope>NUCLEOTIDE SEQUENCE [LARGE SCALE GENOMIC DNA]</scope>
    <source>
        <strain evidence="8 9">BOD18</strain>
    </source>
</reference>
<feature type="binding site" evidence="5">
    <location>
        <position position="35"/>
    </location>
    <ligand>
        <name>NAD(+)</name>
        <dbReference type="ChEBI" id="CHEBI:57540"/>
    </ligand>
</feature>
<dbReference type="InterPro" id="IPR036291">
    <property type="entry name" value="NAD(P)-bd_dom_sf"/>
</dbReference>
<comment type="function">
    <text evidence="1 5">Catalyzes the reversible oxidation of malate to oxaloacetate.</text>
</comment>
<feature type="domain" description="Lactate/malate dehydrogenase N-terminal" evidence="6">
    <location>
        <begin position="5"/>
        <end position="144"/>
    </location>
</feature>
<feature type="binding site" evidence="5">
    <location>
        <position position="122"/>
    </location>
    <ligand>
        <name>substrate</name>
    </ligand>
</feature>
<dbReference type="EMBL" id="JARGYT010000001">
    <property type="protein sequence ID" value="MDZ5761681.1"/>
    <property type="molecule type" value="Genomic_DNA"/>
</dbReference>
<gene>
    <name evidence="5" type="primary">mdh</name>
    <name evidence="8" type="ORF">Cyrtocomes_00037</name>
</gene>
<dbReference type="Gene3D" id="3.90.110.10">
    <property type="entry name" value="Lactate dehydrogenase/glycoside hydrolase, family 4, C-terminal"/>
    <property type="match status" value="1"/>
</dbReference>
<dbReference type="Pfam" id="PF00056">
    <property type="entry name" value="Ldh_1_N"/>
    <property type="match status" value="1"/>
</dbReference>
<feature type="binding site" evidence="5">
    <location>
        <begin position="120"/>
        <end position="122"/>
    </location>
    <ligand>
        <name>NAD(+)</name>
        <dbReference type="ChEBI" id="CHEBI:57540"/>
    </ligand>
</feature>
<evidence type="ECO:0000313" key="8">
    <source>
        <dbReference type="EMBL" id="MDZ5761681.1"/>
    </source>
</evidence>
<protein>
    <recommendedName>
        <fullName evidence="5">Malate dehydrogenase</fullName>
        <ecNumber evidence="5">1.1.1.37</ecNumber>
    </recommendedName>
</protein>
<sequence>MERSKVAIIGGGNIGGTLTHLIALKGLARDVVLLDKTADYAKGKALDIEHTNPISYNDVNIIGTSDYEDIRGSKVVIVTAGIARKPGMSRDDLLETNIDVMKTVSDGIKKHAKDAFVIIVTNPLDAMVYAFHRLSGLDHRMVVGMAGVLDSARFKLFLAKELGVSVEDINAFVLGGHGDTMVPLVKYTNVAGIPISEMMDMGWITKEKFDEIVERTRNGGGEIVQLLQKNSAFYAPAASAIQMAESYLLDKKRILPCAAYLNGEYGVTGMYIGVPVIIGNTGVEKIIDINLNGHDKDNMNKSIEAVSKLVQEMEKFFK</sequence>
<dbReference type="NCBIfam" id="NF004863">
    <property type="entry name" value="PRK06223.1"/>
    <property type="match status" value="1"/>
</dbReference>
<dbReference type="PANTHER" id="PTHR43128">
    <property type="entry name" value="L-2-HYDROXYCARBOXYLATE DEHYDROGENASE (NAD(P)(+))"/>
    <property type="match status" value="1"/>
</dbReference>
<evidence type="ECO:0000256" key="4">
    <source>
        <dbReference type="ARBA" id="ARBA00023027"/>
    </source>
</evidence>
<dbReference type="PIRSF" id="PIRSF000102">
    <property type="entry name" value="Lac_mal_DH"/>
    <property type="match status" value="1"/>
</dbReference>
<feature type="binding site" evidence="5">
    <location>
        <begin position="10"/>
        <end position="15"/>
    </location>
    <ligand>
        <name>NAD(+)</name>
        <dbReference type="ChEBI" id="CHEBI:57540"/>
    </ligand>
</feature>
<evidence type="ECO:0000256" key="3">
    <source>
        <dbReference type="ARBA" id="ARBA00023002"/>
    </source>
</evidence>
<evidence type="ECO:0000313" key="9">
    <source>
        <dbReference type="Proteomes" id="UP001293791"/>
    </source>
</evidence>
<evidence type="ECO:0000259" key="6">
    <source>
        <dbReference type="Pfam" id="PF00056"/>
    </source>
</evidence>
<organism evidence="8 9">
    <name type="scientific">Candidatus Cyrtobacter comes</name>
    <dbReference type="NCBI Taxonomy" id="675776"/>
    <lineage>
        <taxon>Bacteria</taxon>
        <taxon>Pseudomonadati</taxon>
        <taxon>Pseudomonadota</taxon>
        <taxon>Alphaproteobacteria</taxon>
        <taxon>Rickettsiales</taxon>
        <taxon>Candidatus Midichloriaceae</taxon>
        <taxon>Candidatus Cyrtobacter</taxon>
    </lineage>
</organism>
<proteinExistence type="inferred from homology"/>
<dbReference type="Proteomes" id="UP001293791">
    <property type="component" value="Unassembled WGS sequence"/>
</dbReference>
<dbReference type="PRINTS" id="PR00086">
    <property type="entry name" value="LLDHDRGNASE"/>
</dbReference>
<keyword evidence="4 5" id="KW-0520">NAD</keyword>
<dbReference type="InterPro" id="IPR015955">
    <property type="entry name" value="Lactate_DH/Glyco_Ohase_4_C"/>
</dbReference>
<feature type="binding site" evidence="5">
    <location>
        <position position="97"/>
    </location>
    <ligand>
        <name>NAD(+)</name>
        <dbReference type="ChEBI" id="CHEBI:57540"/>
    </ligand>
</feature>
<keyword evidence="9" id="KW-1185">Reference proteome</keyword>
<feature type="domain" description="Lactate/malate dehydrogenase C-terminal" evidence="7">
    <location>
        <begin position="149"/>
        <end position="316"/>
    </location>
</feature>
<dbReference type="Pfam" id="PF02866">
    <property type="entry name" value="Ldh_1_C"/>
    <property type="match status" value="1"/>
</dbReference>
<dbReference type="SUPFAM" id="SSF51735">
    <property type="entry name" value="NAD(P)-binding Rossmann-fold domains"/>
    <property type="match status" value="1"/>
</dbReference>
<name>A0ABU5L6D0_9RICK</name>
<evidence type="ECO:0000256" key="5">
    <source>
        <dbReference type="HAMAP-Rule" id="MF_00487"/>
    </source>
</evidence>